<comment type="caution">
    <text evidence="2">The sequence shown here is derived from an EMBL/GenBank/DDBJ whole genome shotgun (WGS) entry which is preliminary data.</text>
</comment>
<dbReference type="GO" id="GO:0016998">
    <property type="term" value="P:cell wall macromolecule catabolic process"/>
    <property type="evidence" value="ECO:0007669"/>
    <property type="project" value="InterPro"/>
</dbReference>
<comment type="similarity">
    <text evidence="1">Belongs to the glycosyl hydrolase 25 family.</text>
</comment>
<dbReference type="InterPro" id="IPR002053">
    <property type="entry name" value="Glyco_hydro_25"/>
</dbReference>
<organism evidence="2 3">
    <name type="scientific">Faecalispora sporosphaeroides</name>
    <dbReference type="NCBI Taxonomy" id="1549"/>
    <lineage>
        <taxon>Bacteria</taxon>
        <taxon>Bacillati</taxon>
        <taxon>Bacillota</taxon>
        <taxon>Clostridia</taxon>
        <taxon>Eubacteriales</taxon>
        <taxon>Oscillospiraceae</taxon>
        <taxon>Faecalispora</taxon>
    </lineage>
</organism>
<dbReference type="RefSeq" id="WP_326840721.1">
    <property type="nucleotide sequence ID" value="NZ_SVNY01000006.1"/>
</dbReference>
<gene>
    <name evidence="2" type="ORF">E7512_11510</name>
</gene>
<keyword evidence="2" id="KW-0378">Hydrolase</keyword>
<dbReference type="GO" id="GO:0009253">
    <property type="term" value="P:peptidoglycan catabolic process"/>
    <property type="evidence" value="ECO:0007669"/>
    <property type="project" value="InterPro"/>
</dbReference>
<dbReference type="Gene3D" id="3.20.20.80">
    <property type="entry name" value="Glycosidases"/>
    <property type="match status" value="1"/>
</dbReference>
<evidence type="ECO:0000313" key="3">
    <source>
        <dbReference type="Proteomes" id="UP000754750"/>
    </source>
</evidence>
<dbReference type="SUPFAM" id="SSF51445">
    <property type="entry name" value="(Trans)glycosidases"/>
    <property type="match status" value="1"/>
</dbReference>
<dbReference type="GO" id="GO:0016052">
    <property type="term" value="P:carbohydrate catabolic process"/>
    <property type="evidence" value="ECO:0007669"/>
    <property type="project" value="TreeGrafter"/>
</dbReference>
<dbReference type="Proteomes" id="UP000754750">
    <property type="component" value="Unassembled WGS sequence"/>
</dbReference>
<reference evidence="2" key="1">
    <citation type="submission" date="2019-04" db="EMBL/GenBank/DDBJ databases">
        <title>Evolution of Biomass-Degrading Anaerobic Consortia Revealed by Metagenomics.</title>
        <authorList>
            <person name="Peng X."/>
        </authorList>
    </citation>
    <scope>NUCLEOTIDE SEQUENCE</scope>
    <source>
        <strain evidence="2">SIG551</strain>
    </source>
</reference>
<dbReference type="InterPro" id="IPR017853">
    <property type="entry name" value="GH"/>
</dbReference>
<dbReference type="PANTHER" id="PTHR34135">
    <property type="entry name" value="LYSOZYME"/>
    <property type="match status" value="1"/>
</dbReference>
<dbReference type="PROSITE" id="PS51904">
    <property type="entry name" value="GLYCOSYL_HYDROL_F25_2"/>
    <property type="match status" value="1"/>
</dbReference>
<proteinExistence type="inferred from homology"/>
<dbReference type="PANTHER" id="PTHR34135:SF2">
    <property type="entry name" value="LYSOZYME"/>
    <property type="match status" value="1"/>
</dbReference>
<dbReference type="AlphaFoldDB" id="A0A928Q5T5"/>
<accession>A0A928Q5T5</accession>
<dbReference type="CDD" id="cd06414">
    <property type="entry name" value="GH25_LytC-like"/>
    <property type="match status" value="1"/>
</dbReference>
<evidence type="ECO:0000313" key="2">
    <source>
        <dbReference type="EMBL" id="MBE6834182.1"/>
    </source>
</evidence>
<dbReference type="GO" id="GO:0003796">
    <property type="term" value="F:lysozyme activity"/>
    <property type="evidence" value="ECO:0007669"/>
    <property type="project" value="InterPro"/>
</dbReference>
<name>A0A928Q5T5_9FIRM</name>
<dbReference type="Pfam" id="PF01183">
    <property type="entry name" value="Glyco_hydro_25"/>
    <property type="match status" value="1"/>
</dbReference>
<sequence length="291" mass="32118">MLNGIDVSSANGCVDWDKLKGKIDFAILRCGYGSDRADQDDKQWARNVAECSRLGIPWGAYLYSYAMSTAEAESEAAHALRLLRGLTPAYPVYIDMEDADGYKAKRGGISRQLATDICRIFCERLTAAGYTAGFYANKDWAVNRLDMAQLSKWTFWLAQYNDRVTYTGKYDMCQYSSSGSLPGIVGRVDLNYCLRDFSLAAASNSSGLRLDTSSKNMNSGEKYTVLAHCQERPAVTIVGRDVIAVSEPRLDSKGRGWLIDVEGLPPEPAVRHGHIMVTSGGQTVQCNFNVR</sequence>
<protein>
    <submittedName>
        <fullName evidence="2">Glycosyl hydrolase family 25</fullName>
    </submittedName>
</protein>
<evidence type="ECO:0000256" key="1">
    <source>
        <dbReference type="ARBA" id="ARBA00010646"/>
    </source>
</evidence>
<dbReference type="EMBL" id="SVNY01000006">
    <property type="protein sequence ID" value="MBE6834182.1"/>
    <property type="molecule type" value="Genomic_DNA"/>
</dbReference>